<dbReference type="EMBL" id="AZGF01000001">
    <property type="protein sequence ID" value="KRM13474.1"/>
    <property type="molecule type" value="Genomic_DNA"/>
</dbReference>
<dbReference type="RefSeq" id="WP_010622795.1">
    <property type="nucleotide sequence ID" value="NZ_AZGF01000001.1"/>
</dbReference>
<comment type="pathway">
    <text evidence="4 15">Amino-acid biosynthesis; L-threonine biosynthesis; L-threonine from L-aspartate: step 1/5.</text>
</comment>
<evidence type="ECO:0000256" key="5">
    <source>
        <dbReference type="ARBA" id="ARBA00010122"/>
    </source>
</evidence>
<dbReference type="PATRIC" id="fig|1423807.3.peg.41"/>
<dbReference type="OrthoDB" id="9799110at2"/>
<dbReference type="eggNOG" id="COG0527">
    <property type="taxonomic scope" value="Bacteria"/>
</dbReference>
<dbReference type="InterPro" id="IPR002912">
    <property type="entry name" value="ACT_dom"/>
</dbReference>
<dbReference type="GO" id="GO:0009089">
    <property type="term" value="P:lysine biosynthetic process via diaminopimelate"/>
    <property type="evidence" value="ECO:0007669"/>
    <property type="project" value="UniProtKB-UniPathway"/>
</dbReference>
<dbReference type="PANTHER" id="PTHR21499">
    <property type="entry name" value="ASPARTATE KINASE"/>
    <property type="match status" value="1"/>
</dbReference>
<dbReference type="CDD" id="cd04911">
    <property type="entry name" value="ACT_AKiii-YclM-BS_1"/>
    <property type="match status" value="1"/>
</dbReference>
<evidence type="ECO:0000256" key="8">
    <source>
        <dbReference type="ARBA" id="ARBA00022777"/>
    </source>
</evidence>
<evidence type="ECO:0000256" key="15">
    <source>
        <dbReference type="RuleBase" id="RU004249"/>
    </source>
</evidence>
<dbReference type="Pfam" id="PF22468">
    <property type="entry name" value="ACT_9"/>
    <property type="match status" value="1"/>
</dbReference>
<comment type="pathway">
    <text evidence="3 15">Amino-acid biosynthesis; L-methionine biosynthesis via de novo pathway; L-homoserine from L-aspartate: step 1/3.</text>
</comment>
<gene>
    <name evidence="17" type="ORF">FD16_GL000041</name>
</gene>
<dbReference type="InterPro" id="IPR001341">
    <property type="entry name" value="Asp_kinase"/>
</dbReference>
<dbReference type="GO" id="GO:0004072">
    <property type="term" value="F:aspartate kinase activity"/>
    <property type="evidence" value="ECO:0007669"/>
    <property type="project" value="UniProtKB-EC"/>
</dbReference>
<dbReference type="InterPro" id="IPR036393">
    <property type="entry name" value="AceGlu_kinase-like_sf"/>
</dbReference>
<reference evidence="17 18" key="1">
    <citation type="journal article" date="2015" name="Genome Announc.">
        <title>Expanding the biotechnology potential of lactobacilli through comparative genomics of 213 strains and associated genera.</title>
        <authorList>
            <person name="Sun Z."/>
            <person name="Harris H.M."/>
            <person name="McCann A."/>
            <person name="Guo C."/>
            <person name="Argimon S."/>
            <person name="Zhang W."/>
            <person name="Yang X."/>
            <person name="Jeffery I.B."/>
            <person name="Cooney J.C."/>
            <person name="Kagawa T.F."/>
            <person name="Liu W."/>
            <person name="Song Y."/>
            <person name="Salvetti E."/>
            <person name="Wrobel A."/>
            <person name="Rasinkangas P."/>
            <person name="Parkhill J."/>
            <person name="Rea M.C."/>
            <person name="O'Sullivan O."/>
            <person name="Ritari J."/>
            <person name="Douillard F.P."/>
            <person name="Paul Ross R."/>
            <person name="Yang R."/>
            <person name="Briner A.E."/>
            <person name="Felis G.E."/>
            <person name="de Vos W.M."/>
            <person name="Barrangou R."/>
            <person name="Klaenhammer T.R."/>
            <person name="Caufield P.W."/>
            <person name="Cui Y."/>
            <person name="Zhang H."/>
            <person name="O'Toole P.W."/>
        </authorList>
    </citation>
    <scope>NUCLEOTIDE SEQUENCE [LARGE SCALE GENOMIC DNA]</scope>
    <source>
        <strain evidence="17 18">DSM 5007</strain>
    </source>
</reference>
<dbReference type="GO" id="GO:0005524">
    <property type="term" value="F:ATP binding"/>
    <property type="evidence" value="ECO:0007669"/>
    <property type="project" value="UniProtKB-KW"/>
</dbReference>
<comment type="function">
    <text evidence="1">Catalyzes the phosphorylation of the beta-carboxyl group of aspartic acid with ATP to yield 4-phospho-L-aspartate, which is involved in the branched biosynthetic pathway leading to the biosynthesis of amino acids threonine, isoleucine and methionine.</text>
</comment>
<keyword evidence="9 13" id="KW-0067">ATP-binding</keyword>
<dbReference type="PANTHER" id="PTHR21499:SF67">
    <property type="entry name" value="ASPARTOKINASE 3"/>
    <property type="match status" value="1"/>
</dbReference>
<evidence type="ECO:0000256" key="12">
    <source>
        <dbReference type="ARBA" id="ARBA00047872"/>
    </source>
</evidence>
<dbReference type="Gene3D" id="3.40.1160.10">
    <property type="entry name" value="Acetylglutamate kinase-like"/>
    <property type="match status" value="1"/>
</dbReference>
<dbReference type="InterPro" id="IPR005260">
    <property type="entry name" value="Asp_kin_monofn"/>
</dbReference>
<dbReference type="STRING" id="1423807.FD16_GL000041"/>
<dbReference type="PROSITE" id="PS00324">
    <property type="entry name" value="ASPARTOKINASE"/>
    <property type="match status" value="1"/>
</dbReference>
<evidence type="ECO:0000256" key="10">
    <source>
        <dbReference type="ARBA" id="ARBA00022915"/>
    </source>
</evidence>
<keyword evidence="6 14" id="KW-0808">Transferase</keyword>
<evidence type="ECO:0000256" key="3">
    <source>
        <dbReference type="ARBA" id="ARBA00004986"/>
    </source>
</evidence>
<organism evidence="17 18">
    <name type="scientific">Paucilactobacillus suebicus DSM 5007 = KCTC 3549</name>
    <dbReference type="NCBI Taxonomy" id="1423807"/>
    <lineage>
        <taxon>Bacteria</taxon>
        <taxon>Bacillati</taxon>
        <taxon>Bacillota</taxon>
        <taxon>Bacilli</taxon>
        <taxon>Lactobacillales</taxon>
        <taxon>Lactobacillaceae</taxon>
        <taxon>Paucilactobacillus</taxon>
    </lineage>
</organism>
<evidence type="ECO:0000256" key="2">
    <source>
        <dbReference type="ARBA" id="ARBA00004766"/>
    </source>
</evidence>
<dbReference type="CDD" id="cd04245">
    <property type="entry name" value="AAK_AKiii-YclM-BS"/>
    <property type="match status" value="1"/>
</dbReference>
<dbReference type="FunFam" id="3.30.2130.10:FF:000001">
    <property type="entry name" value="Bifunctional aspartokinase/homoserine dehydrogenase"/>
    <property type="match status" value="1"/>
</dbReference>
<comment type="caution">
    <text evidence="17">The sequence shown here is derived from an EMBL/GenBank/DDBJ whole genome shotgun (WGS) entry which is preliminary data.</text>
</comment>
<dbReference type="CDD" id="cd04916">
    <property type="entry name" value="ACT_AKiii-YclM-BS_2"/>
    <property type="match status" value="1"/>
</dbReference>
<dbReference type="SUPFAM" id="SSF53633">
    <property type="entry name" value="Carbamate kinase-like"/>
    <property type="match status" value="1"/>
</dbReference>
<dbReference type="PROSITE" id="PS51671">
    <property type="entry name" value="ACT"/>
    <property type="match status" value="1"/>
</dbReference>
<feature type="binding site" evidence="13">
    <location>
        <position position="225"/>
    </location>
    <ligand>
        <name>ATP</name>
        <dbReference type="ChEBI" id="CHEBI:30616"/>
    </ligand>
</feature>
<accession>A0A0R1W7F2</accession>
<dbReference type="GO" id="GO:0009090">
    <property type="term" value="P:homoserine biosynthetic process"/>
    <property type="evidence" value="ECO:0007669"/>
    <property type="project" value="TreeGrafter"/>
</dbReference>
<keyword evidence="8 14" id="KW-0418">Kinase</keyword>
<dbReference type="SUPFAM" id="SSF55021">
    <property type="entry name" value="ACT-like"/>
    <property type="match status" value="2"/>
</dbReference>
<dbReference type="NCBIfam" id="NF006540">
    <property type="entry name" value="PRK09034.1"/>
    <property type="match status" value="1"/>
</dbReference>
<dbReference type="InterPro" id="IPR045865">
    <property type="entry name" value="ACT-like_dom_sf"/>
</dbReference>
<dbReference type="PIRSF" id="PIRSF000726">
    <property type="entry name" value="Asp_kin"/>
    <property type="match status" value="1"/>
</dbReference>
<feature type="binding site" evidence="13">
    <location>
        <begin position="219"/>
        <end position="220"/>
    </location>
    <ligand>
        <name>ATP</name>
        <dbReference type="ChEBI" id="CHEBI:30616"/>
    </ligand>
</feature>
<evidence type="ECO:0000256" key="9">
    <source>
        <dbReference type="ARBA" id="ARBA00022840"/>
    </source>
</evidence>
<comment type="pathway">
    <text evidence="2 15">Amino-acid biosynthesis; L-lysine biosynthesis via DAP pathway; (S)-tetrahydrodipicolinate from L-aspartate: step 1/4.</text>
</comment>
<dbReference type="InterPro" id="IPR001048">
    <property type="entry name" value="Asp/Glu/Uridylate_kinase"/>
</dbReference>
<dbReference type="InterPro" id="IPR042199">
    <property type="entry name" value="AsparK_Bifunc_asparK/hSer_DH"/>
</dbReference>
<dbReference type="Proteomes" id="UP000051820">
    <property type="component" value="Unassembled WGS sequence"/>
</dbReference>
<proteinExistence type="inferred from homology"/>
<feature type="domain" description="ACT" evidence="16">
    <location>
        <begin position="390"/>
        <end position="452"/>
    </location>
</feature>
<sequence>MKVIKFGGSSLASSQQLKKVIDIVKDDPARRCVVVSAPGKRNPADTKVTDLLIRYAEHVISGSDYEKIQGEIISRYQEIALGFSLTPEEFAPIKRAILNLPLKKYKNNTYLMAAFKAHGEKLNAQLIARVFNIVGIAAQYLDPKDAGMVVTDVPDDAQILPESYANMRKWQNNANVLVVPGFFAYNEEGAICTFSRGGSDITGAVMSRGLNADLYENFTDVDAIYSVNPNIVSHPHAIAHMTFREMRELSYAGFSVFHDEALIPAIQGDIAVNVRNTNHPEAPGTIISARIKPNKEYPVRGITASKHFCGLYISKYLLNKEVGFTRKVLDVLYKFNISYEHMPSGIDDITIIMSEDNLTPELEQSLMSELQTAIHPDEMHMIHDYAVVMVVGEGMHDTIGIMAKATKALAQAGIRLQMINQGASEISIMFGVAQDEADRSVAALYGEFFQHD</sequence>
<dbReference type="GO" id="GO:0009088">
    <property type="term" value="P:threonine biosynthetic process"/>
    <property type="evidence" value="ECO:0007669"/>
    <property type="project" value="UniProtKB-UniPathway"/>
</dbReference>
<evidence type="ECO:0000256" key="1">
    <source>
        <dbReference type="ARBA" id="ARBA00003121"/>
    </source>
</evidence>
<dbReference type="UniPathway" id="UPA00034">
    <property type="reaction ID" value="UER00015"/>
</dbReference>
<dbReference type="InterPro" id="IPR035804">
    <property type="entry name" value="AKIII_YclM_N"/>
</dbReference>
<dbReference type="Gene3D" id="1.20.120.1320">
    <property type="entry name" value="Aspartokinase, catalytic domain"/>
    <property type="match status" value="1"/>
</dbReference>
<keyword evidence="10" id="KW-0220">Diaminopimelate biosynthesis</keyword>
<dbReference type="Gene3D" id="3.30.2130.10">
    <property type="entry name" value="VC0802-like"/>
    <property type="match status" value="1"/>
</dbReference>
<protein>
    <recommendedName>
        <fullName evidence="14">Aspartokinase</fullName>
        <ecNumber evidence="14">2.7.2.4</ecNumber>
    </recommendedName>
</protein>
<evidence type="ECO:0000256" key="4">
    <source>
        <dbReference type="ARBA" id="ARBA00005139"/>
    </source>
</evidence>
<dbReference type="Pfam" id="PF00696">
    <property type="entry name" value="AA_kinase"/>
    <property type="match status" value="1"/>
</dbReference>
<dbReference type="AlphaFoldDB" id="A0A0R1W7F2"/>
<dbReference type="EC" id="2.7.2.4" evidence="14"/>
<keyword evidence="15" id="KW-0028">Amino-acid biosynthesis</keyword>
<comment type="similarity">
    <text evidence="5 14">Belongs to the aspartokinase family.</text>
</comment>
<keyword evidence="11" id="KW-0457">Lysine biosynthesis</keyword>
<comment type="catalytic activity">
    <reaction evidence="12 14">
        <text>L-aspartate + ATP = 4-phospho-L-aspartate + ADP</text>
        <dbReference type="Rhea" id="RHEA:23776"/>
        <dbReference type="ChEBI" id="CHEBI:29991"/>
        <dbReference type="ChEBI" id="CHEBI:30616"/>
        <dbReference type="ChEBI" id="CHEBI:57535"/>
        <dbReference type="ChEBI" id="CHEBI:456216"/>
        <dbReference type="EC" id="2.7.2.4"/>
    </reaction>
</comment>
<dbReference type="UniPathway" id="UPA00050">
    <property type="reaction ID" value="UER00461"/>
</dbReference>
<dbReference type="GO" id="GO:0005829">
    <property type="term" value="C:cytosol"/>
    <property type="evidence" value="ECO:0007669"/>
    <property type="project" value="TreeGrafter"/>
</dbReference>
<evidence type="ECO:0000256" key="11">
    <source>
        <dbReference type="ARBA" id="ARBA00023154"/>
    </source>
</evidence>
<evidence type="ECO:0000256" key="6">
    <source>
        <dbReference type="ARBA" id="ARBA00022679"/>
    </source>
</evidence>
<evidence type="ECO:0000256" key="7">
    <source>
        <dbReference type="ARBA" id="ARBA00022741"/>
    </source>
</evidence>
<dbReference type="FunFam" id="3.40.1160.10:FF:000027">
    <property type="entry name" value="Aspartokinase"/>
    <property type="match status" value="1"/>
</dbReference>
<dbReference type="InterPro" id="IPR054352">
    <property type="entry name" value="ACT_Aspartokinase"/>
</dbReference>
<dbReference type="NCBIfam" id="TIGR00657">
    <property type="entry name" value="asp_kinases"/>
    <property type="match status" value="1"/>
</dbReference>
<evidence type="ECO:0000259" key="16">
    <source>
        <dbReference type="PROSITE" id="PS51671"/>
    </source>
</evidence>
<keyword evidence="18" id="KW-1185">Reference proteome</keyword>
<dbReference type="GO" id="GO:0019877">
    <property type="term" value="P:diaminopimelate biosynthetic process"/>
    <property type="evidence" value="ECO:0007669"/>
    <property type="project" value="UniProtKB-KW"/>
</dbReference>
<dbReference type="UniPathway" id="UPA00051">
    <property type="reaction ID" value="UER00462"/>
</dbReference>
<evidence type="ECO:0000256" key="14">
    <source>
        <dbReference type="RuleBase" id="RU003448"/>
    </source>
</evidence>
<dbReference type="InterPro" id="IPR018042">
    <property type="entry name" value="Aspartate_kinase_CS"/>
</dbReference>
<evidence type="ECO:0000256" key="13">
    <source>
        <dbReference type="PIRSR" id="PIRSR000726-1"/>
    </source>
</evidence>
<keyword evidence="7 13" id="KW-0547">Nucleotide-binding</keyword>
<evidence type="ECO:0000313" key="17">
    <source>
        <dbReference type="EMBL" id="KRM13474.1"/>
    </source>
</evidence>
<name>A0A0R1W7F2_9LACO</name>
<evidence type="ECO:0000313" key="18">
    <source>
        <dbReference type="Proteomes" id="UP000051820"/>
    </source>
</evidence>